<dbReference type="Proteomes" id="UP000838100">
    <property type="component" value="Unassembled WGS sequence"/>
</dbReference>
<comment type="caution">
    <text evidence="2">The sequence shown here is derived from an EMBL/GenBank/DDBJ whole genome shotgun (WGS) entry which is preliminary data.</text>
</comment>
<dbReference type="InterPro" id="IPR014030">
    <property type="entry name" value="Ketoacyl_synth_N"/>
</dbReference>
<proteinExistence type="predicted"/>
<evidence type="ECO:0000313" key="3">
    <source>
        <dbReference type="Proteomes" id="UP000838100"/>
    </source>
</evidence>
<dbReference type="EMBL" id="CAKLPX010000001">
    <property type="protein sequence ID" value="CAH0991523.1"/>
    <property type="molecule type" value="Genomic_DNA"/>
</dbReference>
<evidence type="ECO:0000313" key="2">
    <source>
        <dbReference type="EMBL" id="CAH0991523.1"/>
    </source>
</evidence>
<reference evidence="2" key="1">
    <citation type="submission" date="2021-12" db="EMBL/GenBank/DDBJ databases">
        <authorList>
            <person name="Rodrigo-Torres L."/>
            <person name="Arahal R. D."/>
            <person name="Lucena T."/>
        </authorList>
    </citation>
    <scope>NUCLEOTIDE SEQUENCE</scope>
    <source>
        <strain evidence="2">CECT 8267</strain>
    </source>
</reference>
<feature type="domain" description="Beta-ketoacyl synthase-like N-terminal" evidence="1">
    <location>
        <begin position="42"/>
        <end position="194"/>
    </location>
</feature>
<evidence type="ECO:0000259" key="1">
    <source>
        <dbReference type="Pfam" id="PF13723"/>
    </source>
</evidence>
<accession>A0ABM9AEQ0</accession>
<organism evidence="2 3">
    <name type="scientific">Sinobacterium norvegicum</name>
    <dbReference type="NCBI Taxonomy" id="1641715"/>
    <lineage>
        <taxon>Bacteria</taxon>
        <taxon>Pseudomonadati</taxon>
        <taxon>Pseudomonadota</taxon>
        <taxon>Gammaproteobacteria</taxon>
        <taxon>Cellvibrionales</taxon>
        <taxon>Spongiibacteraceae</taxon>
        <taxon>Sinobacterium</taxon>
    </lineage>
</organism>
<protein>
    <recommendedName>
        <fullName evidence="1">Beta-ketoacyl synthase-like N-terminal domain-containing protein</fullName>
    </recommendedName>
</protein>
<name>A0ABM9AEQ0_9GAMM</name>
<dbReference type="Pfam" id="PF13723">
    <property type="entry name" value="Ketoacyl-synt_2"/>
    <property type="match status" value="1"/>
</dbReference>
<sequence length="231" mass="25472">MPAIPLLVDNWFALNADIDSRAQWRRFFAAQDNENLDRSGDEMVVLPANMRRRMSSLTKRALQCSLTLAQQSARFDYAVFASRHGELPRTAKLIEGLIAGDDVSPMGFSQSVHNTSAGLHTIISTQRLPVNSIAGGEQTFSQAWIECYIYLQQNPTHSVLLQYFDEPVPDIFQPTCQGGNQNLALGLVLRAGDSRPETLSYGSDDDLLSLLGQIVLAEDRADGGCFALTCY</sequence>
<keyword evidence="3" id="KW-1185">Reference proteome</keyword>
<gene>
    <name evidence="2" type="ORF">SIN8267_01629</name>
</gene>
<dbReference type="RefSeq" id="WP_237444169.1">
    <property type="nucleotide sequence ID" value="NZ_CAKLPX010000001.1"/>
</dbReference>